<dbReference type="PANTHER" id="PTHR35895">
    <property type="entry name" value="CHROMOSOME 16, WHOLE GENOME SHOTGUN SEQUENCE"/>
    <property type="match status" value="1"/>
</dbReference>
<dbReference type="InterPro" id="IPR046368">
    <property type="entry name" value="Tag1"/>
</dbReference>
<evidence type="ECO:0000313" key="3">
    <source>
        <dbReference type="Proteomes" id="UP000226431"/>
    </source>
</evidence>
<dbReference type="STRING" id="2004952.A0A2C5YGA1"/>
<keyword evidence="1" id="KW-0472">Membrane</keyword>
<keyword evidence="1" id="KW-1133">Transmembrane helix</keyword>
<feature type="transmembrane region" description="Helical" evidence="1">
    <location>
        <begin position="31"/>
        <end position="55"/>
    </location>
</feature>
<organism evidence="2 3">
    <name type="scientific">Ophiocordyceps camponoti-rufipedis</name>
    <dbReference type="NCBI Taxonomy" id="2004952"/>
    <lineage>
        <taxon>Eukaryota</taxon>
        <taxon>Fungi</taxon>
        <taxon>Dikarya</taxon>
        <taxon>Ascomycota</taxon>
        <taxon>Pezizomycotina</taxon>
        <taxon>Sordariomycetes</taxon>
        <taxon>Hypocreomycetidae</taxon>
        <taxon>Hypocreales</taxon>
        <taxon>Ophiocordycipitaceae</taxon>
        <taxon>Ophiocordyceps</taxon>
    </lineage>
</organism>
<dbReference type="Proteomes" id="UP000226431">
    <property type="component" value="Unassembled WGS sequence"/>
</dbReference>
<proteinExistence type="predicted"/>
<dbReference type="EMBL" id="NJES01000935">
    <property type="protein sequence ID" value="PHH68545.1"/>
    <property type="molecule type" value="Genomic_DNA"/>
</dbReference>
<dbReference type="AlphaFoldDB" id="A0A2C5YGA1"/>
<dbReference type="Pfam" id="PF12505">
    <property type="entry name" value="DUF3712"/>
    <property type="match status" value="1"/>
</dbReference>
<dbReference type="OrthoDB" id="10039566at2759"/>
<reference evidence="2 3" key="1">
    <citation type="submission" date="2017-06" db="EMBL/GenBank/DDBJ databases">
        <title>Ant-infecting Ophiocordyceps genomes reveal a high diversity of potential behavioral manipulation genes and a possible major role for enterotoxins.</title>
        <authorList>
            <person name="De Bekker C."/>
            <person name="Evans H.C."/>
            <person name="Brachmann A."/>
            <person name="Hughes D.P."/>
        </authorList>
    </citation>
    <scope>NUCLEOTIDE SEQUENCE [LARGE SCALE GENOMIC DNA]</scope>
    <source>
        <strain evidence="2 3">Map16</strain>
    </source>
</reference>
<protein>
    <submittedName>
        <fullName evidence="2">Uncharacterized protein</fullName>
    </submittedName>
</protein>
<keyword evidence="1" id="KW-0812">Transmembrane</keyword>
<evidence type="ECO:0000313" key="2">
    <source>
        <dbReference type="EMBL" id="PHH68545.1"/>
    </source>
</evidence>
<dbReference type="PANTHER" id="PTHR35895:SF1">
    <property type="entry name" value="LIPID-BINDING SERUM GLYCOPROTEIN C-TERMINAL DOMAIN-CONTAINING PROTEIN"/>
    <property type="match status" value="1"/>
</dbReference>
<accession>A0A2C5YGA1</accession>
<dbReference type="InterPro" id="IPR022185">
    <property type="entry name" value="DUF3712"/>
</dbReference>
<gene>
    <name evidence="2" type="ORF">CDD80_7438</name>
</gene>
<name>A0A2C5YGA1_9HYPO</name>
<dbReference type="GO" id="GO:0000329">
    <property type="term" value="C:fungal-type vacuole membrane"/>
    <property type="evidence" value="ECO:0007669"/>
    <property type="project" value="InterPro"/>
</dbReference>
<comment type="caution">
    <text evidence="2">The sequence shown here is derived from an EMBL/GenBank/DDBJ whole genome shotgun (WGS) entry which is preliminary data.</text>
</comment>
<sequence>MSYDSKNMVAQTENDAPVGKKRGCINHAKRFWWAYGLALCALVVLVVCLLIFVAVPNLAQKKMDAAILEIQGVAVRDTRRDGYRMEINSTMETDGSMHADIDAFKADLALTDVEDGTNPVFASLSFKQTPVEKLIKVNISEDAIITNRAGFTRFNTLMYQRESVHVIIRGETHIQPAGLNRKYSVKLFRNYVFTGLNRFKGATVDGLVDITAERGQPNFKGKAVIPNRSIFTMEIGNATFTNFADGQNLGNMTINNLVLRPGDNEVDVEANLDQIKILRIMSKRPYCETGIVPFDVLGTRVVNNGEELDYFAKALGSANQTINIDIGNILRKSLGDMPLTCA</sequence>
<keyword evidence="3" id="KW-1185">Reference proteome</keyword>
<evidence type="ECO:0000256" key="1">
    <source>
        <dbReference type="SAM" id="Phobius"/>
    </source>
</evidence>